<evidence type="ECO:0000313" key="3">
    <source>
        <dbReference type="Proteomes" id="UP000801492"/>
    </source>
</evidence>
<dbReference type="EMBL" id="VTPC01008458">
    <property type="protein sequence ID" value="KAF2892808.1"/>
    <property type="molecule type" value="Genomic_DNA"/>
</dbReference>
<dbReference type="AlphaFoldDB" id="A0A8K0CSF1"/>
<sequence length="121" mass="14717">MLFSLTTDKPITRWKVDRRTGTQVTTSSTTQNRKKEWYDEECENIAVKVRKARQNKEIYREARRQVKKTCREKKKTAMENKLKEIEERFQNKIRSFYQEVKRIDKEYQTQTAYIMNDQGVL</sequence>
<reference evidence="2" key="1">
    <citation type="submission" date="2019-08" db="EMBL/GenBank/DDBJ databases">
        <title>The genome of the North American firefly Photinus pyralis.</title>
        <authorList>
            <consortium name="Photinus pyralis genome working group"/>
            <person name="Fallon T.R."/>
            <person name="Sander Lower S.E."/>
            <person name="Weng J.-K."/>
        </authorList>
    </citation>
    <scope>NUCLEOTIDE SEQUENCE</scope>
    <source>
        <strain evidence="2">TRF0915ILg1</strain>
        <tissue evidence="2">Whole body</tissue>
    </source>
</reference>
<gene>
    <name evidence="2" type="ORF">ILUMI_13364</name>
</gene>
<keyword evidence="1" id="KW-0175">Coiled coil</keyword>
<organism evidence="2 3">
    <name type="scientific">Ignelater luminosus</name>
    <name type="common">Cucubano</name>
    <name type="synonym">Pyrophorus luminosus</name>
    <dbReference type="NCBI Taxonomy" id="2038154"/>
    <lineage>
        <taxon>Eukaryota</taxon>
        <taxon>Metazoa</taxon>
        <taxon>Ecdysozoa</taxon>
        <taxon>Arthropoda</taxon>
        <taxon>Hexapoda</taxon>
        <taxon>Insecta</taxon>
        <taxon>Pterygota</taxon>
        <taxon>Neoptera</taxon>
        <taxon>Endopterygota</taxon>
        <taxon>Coleoptera</taxon>
        <taxon>Polyphaga</taxon>
        <taxon>Elateriformia</taxon>
        <taxon>Elateroidea</taxon>
        <taxon>Elateridae</taxon>
        <taxon>Agrypninae</taxon>
        <taxon>Pyrophorini</taxon>
        <taxon>Ignelater</taxon>
    </lineage>
</organism>
<accession>A0A8K0CSF1</accession>
<comment type="caution">
    <text evidence="2">The sequence shown here is derived from an EMBL/GenBank/DDBJ whole genome shotgun (WGS) entry which is preliminary data.</text>
</comment>
<feature type="coiled-coil region" evidence="1">
    <location>
        <begin position="49"/>
        <end position="95"/>
    </location>
</feature>
<proteinExistence type="predicted"/>
<name>A0A8K0CSF1_IGNLU</name>
<dbReference type="Proteomes" id="UP000801492">
    <property type="component" value="Unassembled WGS sequence"/>
</dbReference>
<protein>
    <submittedName>
        <fullName evidence="2">Uncharacterized protein</fullName>
    </submittedName>
</protein>
<keyword evidence="3" id="KW-1185">Reference proteome</keyword>
<evidence type="ECO:0000256" key="1">
    <source>
        <dbReference type="SAM" id="Coils"/>
    </source>
</evidence>
<evidence type="ECO:0000313" key="2">
    <source>
        <dbReference type="EMBL" id="KAF2892808.1"/>
    </source>
</evidence>